<sequence>MFPRVSELKNEIIETHVEIPDVQREWELVHCVTLQDYLKINEDIAVYESHTKESIVEVVTKKENPDEFEEDEEEHTKEQSKFTEEDILKDLFVVNRWTECDDGFVR</sequence>
<gene>
    <name evidence="3" type="primary">LOC112686523</name>
</gene>
<accession>A0A8B8FV01</accession>
<dbReference type="RefSeq" id="XP_025414647.1">
    <property type="nucleotide sequence ID" value="XM_025558862.1"/>
</dbReference>
<feature type="region of interest" description="Disordered" evidence="1">
    <location>
        <begin position="62"/>
        <end position="81"/>
    </location>
</feature>
<dbReference type="OrthoDB" id="6628615at2759"/>
<proteinExistence type="predicted"/>
<keyword evidence="2" id="KW-1185">Reference proteome</keyword>
<organism evidence="2 3">
    <name type="scientific">Sipha flava</name>
    <name type="common">yellow sugarcane aphid</name>
    <dbReference type="NCBI Taxonomy" id="143950"/>
    <lineage>
        <taxon>Eukaryota</taxon>
        <taxon>Metazoa</taxon>
        <taxon>Ecdysozoa</taxon>
        <taxon>Arthropoda</taxon>
        <taxon>Hexapoda</taxon>
        <taxon>Insecta</taxon>
        <taxon>Pterygota</taxon>
        <taxon>Neoptera</taxon>
        <taxon>Paraneoptera</taxon>
        <taxon>Hemiptera</taxon>
        <taxon>Sternorrhyncha</taxon>
        <taxon>Aphidomorpha</taxon>
        <taxon>Aphidoidea</taxon>
        <taxon>Aphididae</taxon>
        <taxon>Sipha</taxon>
    </lineage>
</organism>
<dbReference type="Proteomes" id="UP000694846">
    <property type="component" value="Unplaced"/>
</dbReference>
<dbReference type="GeneID" id="112686523"/>
<protein>
    <submittedName>
        <fullName evidence="3">Uncharacterized protein LOC112686523</fullName>
    </submittedName>
</protein>
<evidence type="ECO:0000313" key="2">
    <source>
        <dbReference type="Proteomes" id="UP000694846"/>
    </source>
</evidence>
<name>A0A8B8FV01_9HEMI</name>
<dbReference type="AlphaFoldDB" id="A0A8B8FV01"/>
<evidence type="ECO:0000313" key="3">
    <source>
        <dbReference type="RefSeq" id="XP_025414647.1"/>
    </source>
</evidence>
<evidence type="ECO:0000256" key="1">
    <source>
        <dbReference type="SAM" id="MobiDB-lite"/>
    </source>
</evidence>
<reference evidence="3" key="1">
    <citation type="submission" date="2025-08" db="UniProtKB">
        <authorList>
            <consortium name="RefSeq"/>
        </authorList>
    </citation>
    <scope>IDENTIFICATION</scope>
    <source>
        <tissue evidence="3">Whole body</tissue>
    </source>
</reference>